<dbReference type="PANTHER" id="PTHR43000">
    <property type="entry name" value="DTDP-D-GLUCOSE 4,6-DEHYDRATASE-RELATED"/>
    <property type="match status" value="1"/>
</dbReference>
<proteinExistence type="predicted"/>
<dbReference type="NCBIfam" id="TIGR02622">
    <property type="entry name" value="CDP_4_6_dhtase"/>
    <property type="match status" value="1"/>
</dbReference>
<keyword evidence="3" id="KW-1185">Reference proteome</keyword>
<feature type="domain" description="NAD(P)-binding" evidence="1">
    <location>
        <begin position="12"/>
        <end position="324"/>
    </location>
</feature>
<gene>
    <name evidence="2" type="ORF">SAMN05444410_106141</name>
</gene>
<dbReference type="InterPro" id="IPR016040">
    <property type="entry name" value="NAD(P)-bd_dom"/>
</dbReference>
<sequence length="365" mass="41441">MFKDIYKGKRVLVTGHTGFKGSWLTIWLLNLGADVAGFSLGIPSKPSHFEKLNIEPKINHNLGDIRNYDEIYALCNKFKPEIIFHLAAQPLVRDSYADPKGTFETNMIGTLNVLEVIRNMADAVKVGLIITSDKAYDNVEWVHGYRENDKLGGEDPYSGSKGAAELIANSYMKSFFLSGFPNLATTRAGNVIGGGDWAKDRIVPDIVRSWSSNKAVEIRNPHSTRPWQHVLEPLSGYLCLASELYNEHSVNRNTSYNFGPDSKVNKTVGELIEEMKLYWNESAGWINRYVNDGKKEANLLKLACDKANIELKWYPVLNFHETIQLTTSWYVDFYSGQTDIFQLTREHIDFYTAKAKERNINWALN</sequence>
<evidence type="ECO:0000313" key="3">
    <source>
        <dbReference type="Proteomes" id="UP000198711"/>
    </source>
</evidence>
<dbReference type="AlphaFoldDB" id="A0A8X8IC84"/>
<protein>
    <submittedName>
        <fullName evidence="2">CDP-glucose 4,6-dehydratase</fullName>
    </submittedName>
</protein>
<evidence type="ECO:0000259" key="1">
    <source>
        <dbReference type="Pfam" id="PF16363"/>
    </source>
</evidence>
<dbReference type="SUPFAM" id="SSF51735">
    <property type="entry name" value="NAD(P)-binding Rossmann-fold domains"/>
    <property type="match status" value="1"/>
</dbReference>
<reference evidence="2 3" key="1">
    <citation type="submission" date="2016-10" db="EMBL/GenBank/DDBJ databases">
        <authorList>
            <person name="Varghese N."/>
            <person name="Submissions S."/>
        </authorList>
    </citation>
    <scope>NUCLEOTIDE SEQUENCE [LARGE SCALE GENOMIC DNA]</scope>
    <source>
        <strain evidence="2 3">DSM 25353</strain>
    </source>
</reference>
<dbReference type="InterPro" id="IPR013445">
    <property type="entry name" value="CDP_4_6_deHydtase"/>
</dbReference>
<accession>A0A8X8IC84</accession>
<comment type="caution">
    <text evidence="2">The sequence shown here is derived from an EMBL/GenBank/DDBJ whole genome shotgun (WGS) entry which is preliminary data.</text>
</comment>
<evidence type="ECO:0000313" key="2">
    <source>
        <dbReference type="EMBL" id="SDW85537.1"/>
    </source>
</evidence>
<dbReference type="InterPro" id="IPR036291">
    <property type="entry name" value="NAD(P)-bd_dom_sf"/>
</dbReference>
<dbReference type="CDD" id="cd05252">
    <property type="entry name" value="CDP_GD_SDR_e"/>
    <property type="match status" value="1"/>
</dbReference>
<dbReference type="RefSeq" id="WP_092723604.1">
    <property type="nucleotide sequence ID" value="NZ_FNNO01000006.1"/>
</dbReference>
<name>A0A8X8IC84_9BACT</name>
<organism evidence="2 3">
    <name type="scientific">Hydrobacter penzbergensis</name>
    <dbReference type="NCBI Taxonomy" id="1235997"/>
    <lineage>
        <taxon>Bacteria</taxon>
        <taxon>Pseudomonadati</taxon>
        <taxon>Bacteroidota</taxon>
        <taxon>Chitinophagia</taxon>
        <taxon>Chitinophagales</taxon>
        <taxon>Chitinophagaceae</taxon>
        <taxon>Hydrobacter</taxon>
    </lineage>
</organism>
<dbReference type="Proteomes" id="UP000198711">
    <property type="component" value="Unassembled WGS sequence"/>
</dbReference>
<dbReference type="Gene3D" id="3.90.25.10">
    <property type="entry name" value="UDP-galactose 4-epimerase, domain 1"/>
    <property type="match status" value="1"/>
</dbReference>
<dbReference type="Pfam" id="PF16363">
    <property type="entry name" value="GDP_Man_Dehyd"/>
    <property type="match status" value="1"/>
</dbReference>
<dbReference type="Gene3D" id="3.40.50.720">
    <property type="entry name" value="NAD(P)-binding Rossmann-like Domain"/>
    <property type="match status" value="1"/>
</dbReference>
<dbReference type="EMBL" id="FNNO01000006">
    <property type="protein sequence ID" value="SDW85537.1"/>
    <property type="molecule type" value="Genomic_DNA"/>
</dbReference>